<evidence type="ECO:0000256" key="8">
    <source>
        <dbReference type="ARBA" id="ARBA00047899"/>
    </source>
</evidence>
<feature type="region of interest" description="Disordered" evidence="10">
    <location>
        <begin position="1"/>
        <end position="31"/>
    </location>
</feature>
<name>A0A7S9KN71_EPIFF</name>
<evidence type="ECO:0000256" key="10">
    <source>
        <dbReference type="SAM" id="MobiDB-lite"/>
    </source>
</evidence>
<evidence type="ECO:0000256" key="1">
    <source>
        <dbReference type="ARBA" id="ARBA00003747"/>
    </source>
</evidence>
<dbReference type="InterPro" id="IPR000719">
    <property type="entry name" value="Prot_kinase_dom"/>
</dbReference>
<feature type="region of interest" description="Disordered" evidence="10">
    <location>
        <begin position="95"/>
        <end position="167"/>
    </location>
</feature>
<dbReference type="OrthoDB" id="5139907at2759"/>
<evidence type="ECO:0000313" key="12">
    <source>
        <dbReference type="EMBL" id="QPG95481.1"/>
    </source>
</evidence>
<organism evidence="12 13">
    <name type="scientific">Epichloe festucae (strain Fl1)</name>
    <dbReference type="NCBI Taxonomy" id="877507"/>
    <lineage>
        <taxon>Eukaryota</taxon>
        <taxon>Fungi</taxon>
        <taxon>Dikarya</taxon>
        <taxon>Ascomycota</taxon>
        <taxon>Pezizomycotina</taxon>
        <taxon>Sordariomycetes</taxon>
        <taxon>Hypocreomycetidae</taxon>
        <taxon>Hypocreales</taxon>
        <taxon>Clavicipitaceae</taxon>
        <taxon>Epichloe</taxon>
    </lineage>
</organism>
<evidence type="ECO:0000256" key="6">
    <source>
        <dbReference type="ARBA" id="ARBA00030980"/>
    </source>
</evidence>
<evidence type="ECO:0000256" key="4">
    <source>
        <dbReference type="ARBA" id="ARBA00013948"/>
    </source>
</evidence>
<dbReference type="InterPro" id="IPR011009">
    <property type="entry name" value="Kinase-like_dom_sf"/>
</dbReference>
<comment type="function">
    <text evidence="1">Component of the EKC/KEOPS complex that is required for the formation of a threonylcarbamoyl group on adenosine at position 37 (t(6)A37) in tRNAs that read codons beginning with adenine. The complex is probably involved in the transfer of the threonylcarbamoyl moiety of threonylcarbamoyl-AMP (TC-AMP) to the N6 group of A37. BUD32 has ATPase activity in the context of the EKC/KEOPS complex and likely plays a supporting role to the catalytic subunit KAE1. The EKC/KEOPS complex also promotes both telomere uncapping and telomere elongation. The complex is required for efficient recruitment of transcriptional coactivators.</text>
</comment>
<accession>A0A7S9KN71</accession>
<dbReference type="EC" id="2.7.11.1" evidence="3"/>
<reference evidence="12 13" key="1">
    <citation type="journal article" date="2018" name="PLoS Genet.">
        <title>Repeat elements organise 3D genome structure and mediate transcription in the filamentous fungus Epichloe festucae.</title>
        <authorList>
            <person name="Winter D.J."/>
            <person name="Ganley A.R.D."/>
            <person name="Young C.A."/>
            <person name="Liachko I."/>
            <person name="Schardl C.L."/>
            <person name="Dupont P.Y."/>
            <person name="Berry D."/>
            <person name="Ram A."/>
            <person name="Scott B."/>
            <person name="Cox M.P."/>
        </authorList>
    </citation>
    <scope>NUCLEOTIDE SEQUENCE [LARGE SCALE GENOMIC DNA]</scope>
    <source>
        <strain evidence="12 13">Fl1</strain>
    </source>
</reference>
<dbReference type="PROSITE" id="PS50011">
    <property type="entry name" value="PROTEIN_KINASE_DOM"/>
    <property type="match status" value="1"/>
</dbReference>
<dbReference type="Pfam" id="PF17667">
    <property type="entry name" value="Pkinase_fungal"/>
    <property type="match status" value="1"/>
</dbReference>
<dbReference type="AlphaFoldDB" id="A0A7S9KN71"/>
<evidence type="ECO:0000256" key="9">
    <source>
        <dbReference type="ARBA" id="ARBA00048679"/>
    </source>
</evidence>
<evidence type="ECO:0000256" key="7">
    <source>
        <dbReference type="ARBA" id="ARBA00033194"/>
    </source>
</evidence>
<evidence type="ECO:0000256" key="2">
    <source>
        <dbReference type="ARBA" id="ARBA00011534"/>
    </source>
</evidence>
<comment type="subunit">
    <text evidence="2">Component of the EKC/KEOPS complex composed of at least BUD32, CGI121, GON7, KAE1 and PCC1; the whole complex dimerizes.</text>
</comment>
<dbReference type="InterPro" id="IPR008266">
    <property type="entry name" value="Tyr_kinase_AS"/>
</dbReference>
<feature type="compositionally biased region" description="Acidic residues" evidence="10">
    <location>
        <begin position="146"/>
        <end position="159"/>
    </location>
</feature>
<protein>
    <recommendedName>
        <fullName evidence="5">EKC/KEOPS complex subunit BUD32</fullName>
        <ecNumber evidence="3">2.7.11.1</ecNumber>
    </recommendedName>
    <alternativeName>
        <fullName evidence="6 7">Atypical Serine/threonine protein kinase BUD32</fullName>
    </alternativeName>
    <alternativeName>
        <fullName evidence="4">EKC/KEOPS complex subunit bud32</fullName>
    </alternativeName>
</protein>
<evidence type="ECO:0000313" key="13">
    <source>
        <dbReference type="Proteomes" id="UP000594364"/>
    </source>
</evidence>
<gene>
    <name evidence="12" type="ORF">C2857_000908</name>
</gene>
<dbReference type="EMBL" id="CP031386">
    <property type="protein sequence ID" value="QPG95481.1"/>
    <property type="molecule type" value="Genomic_DNA"/>
</dbReference>
<evidence type="ECO:0000256" key="5">
    <source>
        <dbReference type="ARBA" id="ARBA00019973"/>
    </source>
</evidence>
<dbReference type="PANTHER" id="PTHR38248:SF2">
    <property type="entry name" value="FUNK1 11"/>
    <property type="match status" value="1"/>
</dbReference>
<dbReference type="Gene3D" id="1.10.510.10">
    <property type="entry name" value="Transferase(Phosphotransferase) domain 1"/>
    <property type="match status" value="1"/>
</dbReference>
<dbReference type="PANTHER" id="PTHR38248">
    <property type="entry name" value="FUNK1 6"/>
    <property type="match status" value="1"/>
</dbReference>
<feature type="domain" description="Protein kinase" evidence="11">
    <location>
        <begin position="681"/>
        <end position="986"/>
    </location>
</feature>
<feature type="region of interest" description="Disordered" evidence="10">
    <location>
        <begin position="665"/>
        <end position="750"/>
    </location>
</feature>
<dbReference type="InterPro" id="IPR040976">
    <property type="entry name" value="Pkinase_fungal"/>
</dbReference>
<feature type="compositionally biased region" description="Acidic residues" evidence="10">
    <location>
        <begin position="727"/>
        <end position="740"/>
    </location>
</feature>
<sequence>MAHRGGPIGPPVGVRSDAAAFSPAESPRQQVSHPYGYAMKSQTPTAGTMRSPLAGLPLAVPFGEAQEMDQAGQCKSCAIFRAALFEALSLLHSPLTGGVSRKPRRDQPVSNVSRQHDNLRRRSMAPNSSYKDSSDTESPGCMDENCYQDDESSDKEDGSDSLSVKVGTRQRLAKRRRWSALEERRLTAWKRESKSESWIASKLNRTESAVKQQWCKMSGKEYPLNDKIGDIRDKLRYSCESDGPWQDPVANLLGLLVASPAAYNLPSCDGGSNVAVKLFPIQQNLRGGSLKFDQFRPLVDVVATGSPDTDVWAAVINLIEAGSPSTPPPPSIIPTGRGTRVKTSSSRLDDSETRDIVERELFYEIKDCTHRGVPGFFQKHFGSTKWTKSQAKMLKSILANHDGTKWKDFPADPWEKAVWGWLAGLEEMALTGARYTLHANRSATEFKERKGQMDIFFQKPKQSKGRFEYKHVLVVGEHKRSFDTTDFKACMLQLTRHVRSIFADQPMRRFVHAFTIKATTMELWIYDRSGAYSSGEFNIHREPEKLARALVAYATMDDNAMGLDLFIEWKNSHRYITVEDINGDKKRMELNGLLVRQRAVVCRGTTCFSTRQGVAKFSWRSDKRQPSEVRHLKLAQEKGVQGVATLVGHREIMSIADLRAGLDFSSSTRHPFRTTTHERSDGYNRLQGSESSGSSRKRKSSEEDARPTMRRRSNSQRSALRQAYDPPSEEANDEANEEANDEAKLSLYTPNREDPYENRILSCLVVSPAGRVVCDFSTIRELLESLRDAIRAHRSLYLKGGILHRDISSNNIIITNPGRSKGFNGMLIDLDLAKERDSGPSGARHQTGTMQFMAIEVLRGIDHTYRHDLESFFYVLLWMCARCSWDRFSGSGEEKPAESDLRNWEIGNFKEIAKAKEGDMTVNGLERIMSEFPKAFDGFKPLCLRIRRLLFPLDKDERMMIGTPAGGPERLYGAILSAFDEAISQI</sequence>
<proteinExistence type="predicted"/>
<dbReference type="PROSITE" id="PS00109">
    <property type="entry name" value="PROTEIN_KINASE_TYR"/>
    <property type="match status" value="1"/>
</dbReference>
<dbReference type="SUPFAM" id="SSF56112">
    <property type="entry name" value="Protein kinase-like (PK-like)"/>
    <property type="match status" value="1"/>
</dbReference>
<comment type="catalytic activity">
    <reaction evidence="8">
        <text>L-threonyl-[protein] + ATP = O-phospho-L-threonyl-[protein] + ADP + H(+)</text>
        <dbReference type="Rhea" id="RHEA:46608"/>
        <dbReference type="Rhea" id="RHEA-COMP:11060"/>
        <dbReference type="Rhea" id="RHEA-COMP:11605"/>
        <dbReference type="ChEBI" id="CHEBI:15378"/>
        <dbReference type="ChEBI" id="CHEBI:30013"/>
        <dbReference type="ChEBI" id="CHEBI:30616"/>
        <dbReference type="ChEBI" id="CHEBI:61977"/>
        <dbReference type="ChEBI" id="CHEBI:456216"/>
        <dbReference type="EC" id="2.7.11.1"/>
    </reaction>
</comment>
<dbReference type="GO" id="GO:0005524">
    <property type="term" value="F:ATP binding"/>
    <property type="evidence" value="ECO:0007669"/>
    <property type="project" value="InterPro"/>
</dbReference>
<evidence type="ECO:0000259" key="11">
    <source>
        <dbReference type="PROSITE" id="PS50011"/>
    </source>
</evidence>
<evidence type="ECO:0000256" key="3">
    <source>
        <dbReference type="ARBA" id="ARBA00012513"/>
    </source>
</evidence>
<keyword evidence="13" id="KW-1185">Reference proteome</keyword>
<dbReference type="GO" id="GO:0004674">
    <property type="term" value="F:protein serine/threonine kinase activity"/>
    <property type="evidence" value="ECO:0007669"/>
    <property type="project" value="UniProtKB-EC"/>
</dbReference>
<comment type="catalytic activity">
    <reaction evidence="9">
        <text>L-seryl-[protein] + ATP = O-phospho-L-seryl-[protein] + ADP + H(+)</text>
        <dbReference type="Rhea" id="RHEA:17989"/>
        <dbReference type="Rhea" id="RHEA-COMP:9863"/>
        <dbReference type="Rhea" id="RHEA-COMP:11604"/>
        <dbReference type="ChEBI" id="CHEBI:15378"/>
        <dbReference type="ChEBI" id="CHEBI:29999"/>
        <dbReference type="ChEBI" id="CHEBI:30616"/>
        <dbReference type="ChEBI" id="CHEBI:83421"/>
        <dbReference type="ChEBI" id="CHEBI:456216"/>
        <dbReference type="EC" id="2.7.11.1"/>
    </reaction>
</comment>
<feature type="region of interest" description="Disordered" evidence="10">
    <location>
        <begin position="324"/>
        <end position="349"/>
    </location>
</feature>
<dbReference type="Proteomes" id="UP000594364">
    <property type="component" value="Chromosome 2"/>
</dbReference>